<dbReference type="Pfam" id="PF08780">
    <property type="entry name" value="NTase_sub_bind"/>
    <property type="match status" value="1"/>
</dbReference>
<keyword evidence="2" id="KW-1185">Reference proteome</keyword>
<dbReference type="OrthoDB" id="9810452at2"/>
<evidence type="ECO:0000313" key="2">
    <source>
        <dbReference type="Proteomes" id="UP000183047"/>
    </source>
</evidence>
<name>A0A1G5GVN5_9FIRM</name>
<dbReference type="NCBIfam" id="TIGR01987">
    <property type="entry name" value="HI0074"/>
    <property type="match status" value="1"/>
</dbReference>
<reference evidence="2" key="1">
    <citation type="submission" date="2016-10" db="EMBL/GenBank/DDBJ databases">
        <authorList>
            <person name="Varghese N."/>
            <person name="Submissions S."/>
        </authorList>
    </citation>
    <scope>NUCLEOTIDE SEQUENCE [LARGE SCALE GENOMIC DNA]</scope>
    <source>
        <strain evidence="2">XBD2006</strain>
    </source>
</reference>
<protein>
    <submittedName>
        <fullName evidence="1">Nucleotidyltransferase substrate binding protein, HI0074 family</fullName>
    </submittedName>
</protein>
<dbReference type="GO" id="GO:0016740">
    <property type="term" value="F:transferase activity"/>
    <property type="evidence" value="ECO:0007669"/>
    <property type="project" value="UniProtKB-KW"/>
</dbReference>
<dbReference type="EMBL" id="FMUR01000026">
    <property type="protein sequence ID" value="SCY55633.1"/>
    <property type="molecule type" value="Genomic_DNA"/>
</dbReference>
<organism evidence="1 2">
    <name type="scientific">Butyrivibrio hungatei</name>
    <dbReference type="NCBI Taxonomy" id="185008"/>
    <lineage>
        <taxon>Bacteria</taxon>
        <taxon>Bacillati</taxon>
        <taxon>Bacillota</taxon>
        <taxon>Clostridia</taxon>
        <taxon>Lachnospirales</taxon>
        <taxon>Lachnospiraceae</taxon>
        <taxon>Butyrivibrio</taxon>
    </lineage>
</organism>
<dbReference type="InterPro" id="IPR010235">
    <property type="entry name" value="HepT"/>
</dbReference>
<dbReference type="AlphaFoldDB" id="A0A1G5GVN5"/>
<keyword evidence="1" id="KW-0808">Transferase</keyword>
<dbReference type="Proteomes" id="UP000183047">
    <property type="component" value="Unassembled WGS sequence"/>
</dbReference>
<proteinExistence type="predicted"/>
<dbReference type="SUPFAM" id="SSF81593">
    <property type="entry name" value="Nucleotidyltransferase substrate binding subunit/domain"/>
    <property type="match status" value="1"/>
</dbReference>
<dbReference type="Gene3D" id="1.20.120.330">
    <property type="entry name" value="Nucleotidyltransferases domain 2"/>
    <property type="match status" value="1"/>
</dbReference>
<dbReference type="RefSeq" id="WP_074463432.1">
    <property type="nucleotide sequence ID" value="NZ_FMUR01000026.1"/>
</dbReference>
<sequence>MKKYDNFVDCLSVLEKANFSNAYNDEIYRMGVIGQFNLTFELSWKALQAVMRLHGVSGAEIGSPREILKLGYANGFIKDSEVWLLMLSKRNENIHIYDDKAIDELIVMIRDSCKRYYKS</sequence>
<gene>
    <name evidence="1" type="ORF">SAMN02910451_03065</name>
</gene>
<accession>A0A1G5GVN5</accession>
<evidence type="ECO:0000313" key="1">
    <source>
        <dbReference type="EMBL" id="SCY55633.1"/>
    </source>
</evidence>